<protein>
    <submittedName>
        <fullName evidence="2">1-(5-phosphoribosyl)-5-amino-4-imidazole-carboxylate carboxylase</fullName>
    </submittedName>
</protein>
<keyword evidence="3" id="KW-1185">Reference proteome</keyword>
<name>A0A135L5B3_9BACI</name>
<comment type="caution">
    <text evidence="2">The sequence shown here is derived from an EMBL/GenBank/DDBJ whole genome shotgun (WGS) entry which is preliminary data.</text>
</comment>
<reference evidence="2 3" key="1">
    <citation type="submission" date="2016-02" db="EMBL/GenBank/DDBJ databases">
        <title>Draft Genome for Tepidibacillus decaturensis nov. sp. Strain Z9, an Anaerobic, Moderately Thermophilic and Heterotrophic Bacterium from Deep Subsurface of the Illinois Basin, USA.</title>
        <authorList>
            <person name="Dong Y."/>
            <person name="Chang J.Y."/>
            <person name="Sanford R."/>
            <person name="Fouke B.W."/>
        </authorList>
    </citation>
    <scope>NUCLEOTIDE SEQUENCE [LARGE SCALE GENOMIC DNA]</scope>
    <source>
        <strain evidence="2 3">Z9</strain>
    </source>
</reference>
<evidence type="ECO:0000313" key="2">
    <source>
        <dbReference type="EMBL" id="KXG44204.1"/>
    </source>
</evidence>
<dbReference type="PANTHER" id="PTHR43064">
    <property type="entry name" value="PHOSPHORIBOSYLAMINOIMIDAZOLE CARBOXYLASE-RELATED"/>
    <property type="match status" value="1"/>
</dbReference>
<dbReference type="Proteomes" id="UP000070352">
    <property type="component" value="Unassembled WGS sequence"/>
</dbReference>
<dbReference type="GO" id="GO:0016787">
    <property type="term" value="F:hydrolase activity"/>
    <property type="evidence" value="ECO:0007669"/>
    <property type="project" value="InterPro"/>
</dbReference>
<dbReference type="AlphaFoldDB" id="A0A135L5B3"/>
<organism evidence="2 3">
    <name type="scientific">Tepidibacillus decaturensis</name>
    <dbReference type="NCBI Taxonomy" id="1413211"/>
    <lineage>
        <taxon>Bacteria</taxon>
        <taxon>Bacillati</taxon>
        <taxon>Bacillota</taxon>
        <taxon>Bacilli</taxon>
        <taxon>Bacillales</taxon>
        <taxon>Bacillaceae</taxon>
        <taxon>Tepidibacillus</taxon>
    </lineage>
</organism>
<evidence type="ECO:0000313" key="3">
    <source>
        <dbReference type="Proteomes" id="UP000070352"/>
    </source>
</evidence>
<dbReference type="PANTHER" id="PTHR43064:SF1">
    <property type="entry name" value="SLL1489 PROTEIN"/>
    <property type="match status" value="1"/>
</dbReference>
<evidence type="ECO:0000259" key="1">
    <source>
        <dbReference type="SMART" id="SM01001"/>
    </source>
</evidence>
<dbReference type="SMART" id="SM01001">
    <property type="entry name" value="AIRC"/>
    <property type="match status" value="1"/>
</dbReference>
<dbReference type="InterPro" id="IPR000031">
    <property type="entry name" value="PurE_dom"/>
</dbReference>
<dbReference type="STRING" id="1413211.U473_09465"/>
<dbReference type="EMBL" id="LSKU01000001">
    <property type="protein sequence ID" value="KXG44204.1"/>
    <property type="molecule type" value="Genomic_DNA"/>
</dbReference>
<proteinExistence type="predicted"/>
<accession>A0A135L5B3</accession>
<dbReference type="OrthoDB" id="9782511at2"/>
<dbReference type="Pfam" id="PF00731">
    <property type="entry name" value="AIRC"/>
    <property type="match status" value="1"/>
</dbReference>
<gene>
    <name evidence="2" type="ORF">U473_09465</name>
</gene>
<feature type="domain" description="PurE" evidence="1">
    <location>
        <begin position="118"/>
        <end position="250"/>
    </location>
</feature>
<dbReference type="GO" id="GO:0006189">
    <property type="term" value="P:'de novo' IMP biosynthetic process"/>
    <property type="evidence" value="ECO:0007669"/>
    <property type="project" value="InterPro"/>
</dbReference>
<dbReference type="SUPFAM" id="SSF52255">
    <property type="entry name" value="N5-CAIR mutase (phosphoribosylaminoimidazole carboxylase, PurE)"/>
    <property type="match status" value="1"/>
</dbReference>
<dbReference type="NCBIfam" id="NF033503">
    <property type="entry name" value="LarB"/>
    <property type="match status" value="1"/>
</dbReference>
<dbReference type="Gene3D" id="3.40.50.1970">
    <property type="match status" value="1"/>
</dbReference>
<sequence length="255" mass="27558">MEKKDSLTSLLLQVQQGRLSVAEAKAKLKNYEELGFANLDLHRAKRTGFPEVIYAEGKSTEQVLVIFERLITKNKVVLATRVTKEMAEQILWKFPSVEYNEIARTILWNRKSEEKHPGYIVVVCAGTSDLPVAEEAAVTAQAMGNETKLICDVGVAGLHRLIDKIDLIRKANVIIVVAGMEGALPSVVGGLVDKPVIAVPTSVGYGANFKGLSALLGMLNSCASGISVVNIDNGFGAGYQAGLINKWMDPSFKGE</sequence>
<dbReference type="InterPro" id="IPR039476">
    <property type="entry name" value="P2CMN_synthase_LarB"/>
</dbReference>